<dbReference type="SMART" id="SM01065">
    <property type="entry name" value="CBM_2"/>
    <property type="match status" value="1"/>
</dbReference>
<dbReference type="SUPFAM" id="SSF49723">
    <property type="entry name" value="Lipase/lipooxygenase domain (PLAT/LH2 domain)"/>
    <property type="match status" value="1"/>
</dbReference>
<dbReference type="PROSITE" id="PS50095">
    <property type="entry name" value="PLAT"/>
    <property type="match status" value="1"/>
</dbReference>
<comment type="caution">
    <text evidence="6">Lacks conserved residue(s) required for the propagation of feature annotation.</text>
</comment>
<evidence type="ECO:0000256" key="3">
    <source>
        <dbReference type="ARBA" id="ARBA00022840"/>
    </source>
</evidence>
<comment type="similarity">
    <text evidence="7">Belongs to the TRAFAC class myosin-kinesin ATPase superfamily. Kinesin family.</text>
</comment>
<dbReference type="SUPFAM" id="SSF52540">
    <property type="entry name" value="P-loop containing nucleoside triphosphate hydrolases"/>
    <property type="match status" value="1"/>
</dbReference>
<evidence type="ECO:0000256" key="6">
    <source>
        <dbReference type="PROSITE-ProRule" id="PRU00152"/>
    </source>
</evidence>
<dbReference type="EMBL" id="JAMWBK010000001">
    <property type="protein sequence ID" value="KAJ8908356.1"/>
    <property type="molecule type" value="Genomic_DNA"/>
</dbReference>
<feature type="compositionally biased region" description="Basic and acidic residues" evidence="9">
    <location>
        <begin position="8"/>
        <end position="23"/>
    </location>
</feature>
<accession>A0AAV8V368</accession>
<dbReference type="Proteomes" id="UP001157974">
    <property type="component" value="Unassembled WGS sequence"/>
</dbReference>
<feature type="coiled-coil region" evidence="8">
    <location>
        <begin position="461"/>
        <end position="537"/>
    </location>
</feature>
<dbReference type="PANTHER" id="PTHR47972">
    <property type="entry name" value="KINESIN-LIKE PROTEIN KLP-3"/>
    <property type="match status" value="1"/>
</dbReference>
<keyword evidence="1" id="KW-0493">Microtubule</keyword>
<dbReference type="SUPFAM" id="SSF49452">
    <property type="entry name" value="Starch-binding domain-like"/>
    <property type="match status" value="1"/>
</dbReference>
<dbReference type="PRINTS" id="PR00380">
    <property type="entry name" value="KINESINHEAVY"/>
</dbReference>
<dbReference type="Gene3D" id="2.60.40.10">
    <property type="entry name" value="Immunoglobulins"/>
    <property type="match status" value="1"/>
</dbReference>
<evidence type="ECO:0000313" key="13">
    <source>
        <dbReference type="EMBL" id="KAJ8908356.1"/>
    </source>
</evidence>
<comment type="caution">
    <text evidence="13">The sequence shown here is derived from an EMBL/GenBank/DDBJ whole genome shotgun (WGS) entry which is preliminary data.</text>
</comment>
<dbReference type="FunFam" id="3.40.850.10:FF:000044">
    <property type="entry name" value="p-loop containing nucleoside triphosphate hydrolases superfamily protein"/>
    <property type="match status" value="1"/>
</dbReference>
<protein>
    <recommendedName>
        <fullName evidence="15">Kinesin motor domain-containing protein</fullName>
    </recommendedName>
</protein>
<feature type="region of interest" description="Disordered" evidence="9">
    <location>
        <begin position="1171"/>
        <end position="1236"/>
    </location>
</feature>
<dbReference type="GO" id="GO:0007018">
    <property type="term" value="P:microtubule-based movement"/>
    <property type="evidence" value="ECO:0007669"/>
    <property type="project" value="InterPro"/>
</dbReference>
<dbReference type="GO" id="GO:0003777">
    <property type="term" value="F:microtubule motor activity"/>
    <property type="evidence" value="ECO:0007669"/>
    <property type="project" value="InterPro"/>
</dbReference>
<dbReference type="InterPro" id="IPR027417">
    <property type="entry name" value="P-loop_NTPase"/>
</dbReference>
<evidence type="ECO:0000256" key="4">
    <source>
        <dbReference type="ARBA" id="ARBA00023054"/>
    </source>
</evidence>
<evidence type="ECO:0000259" key="12">
    <source>
        <dbReference type="PROSITE" id="PS51166"/>
    </source>
</evidence>
<keyword evidence="4 8" id="KW-0175">Coiled coil</keyword>
<dbReference type="InterPro" id="IPR036961">
    <property type="entry name" value="Kinesin_motor_dom_sf"/>
</dbReference>
<proteinExistence type="inferred from homology"/>
<evidence type="ECO:0000259" key="10">
    <source>
        <dbReference type="PROSITE" id="PS50067"/>
    </source>
</evidence>
<dbReference type="PANTHER" id="PTHR47972:SF28">
    <property type="entry name" value="KINESIN-LIKE PROTEIN KLP-3"/>
    <property type="match status" value="1"/>
</dbReference>
<keyword evidence="14" id="KW-1185">Reference proteome</keyword>
<dbReference type="InterPro" id="IPR001024">
    <property type="entry name" value="PLAT/LH2_dom"/>
</dbReference>
<reference evidence="13 14" key="1">
    <citation type="journal article" date="2023" name="Nat. Commun.">
        <title>Origin of minicircular mitochondrial genomes in red algae.</title>
        <authorList>
            <person name="Lee Y."/>
            <person name="Cho C.H."/>
            <person name="Lee Y.M."/>
            <person name="Park S.I."/>
            <person name="Yang J.H."/>
            <person name="West J.A."/>
            <person name="Bhattacharya D."/>
            <person name="Yoon H.S."/>
        </authorList>
    </citation>
    <scope>NUCLEOTIDE SEQUENCE [LARGE SCALE GENOMIC DNA]</scope>
    <source>
        <strain evidence="13 14">CCMP1338</strain>
        <tissue evidence="13">Whole cell</tissue>
    </source>
</reference>
<sequence length="1395" mass="155582">MGSPSLRTPERGESGSMRDRGAEDSGNVSSEMHRYSVTLQTGDARWGGTDAQVYLTMVGDCRTTEEIPLTHGELLRGSVTEVAFSAPFVGNLLNITIRHDGKGWSASWALVKVTISDETLFRLWSFHSNKVNWLNHENNYSIKLIPVGGVGAGRNASRRRSNAFHKQPEEEEVDSPQTYRVLFKTNYLSNDDVTVYAVGAGVALGSWKEDSAIRMQKKTAQAPFEGLWKGDWELEVELDDVENIEYKYICIDDNSKKRCWESTTLRKVNLASEADRSVQIIDSIDRTPSRPEARKQLTMTPSRNRSAANGEYSIIESGIGTPVSRLRSFLKVLDEDEDSTETSSPGLCGLEGSIPHEEDIWESKSHRGRITELQSSLQAARKLARDKEREIAALRAKSMMKPAGGSSPSKDQIAIEGIREQIADVNLRLSSLKISVNQPITNLFDELDNVRMVVSDYVEFFEEERESSSEARRQLEFALQEARGLLDEAHTVGPENDGLQQELDSLRATLQEKLAALETVGQRLAEEEKLRREAEHRYAKEWSERKRLFNTVQELKGNIRVFCRIRPPKAGRQAFVDIGGLENGEYKKISVGAKRYEFDRVFGVSESQSTVYQETASVVTSVLDGYNACVFAYGQTGSGKTYTMNGVPEDRGVNFRALQDLFRISQERNDMFDTKISVSMVEIYNETLRDLLVNDKVQPKLEIKKGPDGVFIPDLTLVDCHTSNEVWNLMREGSSNRASGATAMNERSSRSHLIVSVRVQSRSLLTNLRTSGNLHLVDLAGSERLSKSHAVGDRLKEAAHINKSLAALGDVFMGILSRQPHIPFRNSKLTYLLQESIGGNSKTVMFVNVAPEESEQSETNCSLLFASRVAKVELGAASKRADNVELVRLGRELSEKESQRKTLETKVQRLRNQVLEGDRERENLDRQLAKKHEDLEKTRRAVESASQQVEHLQDENQKHLQKNAKSQEKLDKLENELRRVEAVQRTNLALKDEQIRALEKTVENFEEMKRSSAMKDEQIQSLGEELTNMEKAGRSSALKDEQIRVLEEKITNLERTSDSSAFKDKQILALEEQVTKLESTSRSFALKDEQIVALEEKLSHLERTTSSFPSKDEQIRALEEKLANFELTKVQDPSKKIIEMEADFNSREAELKLELMRAKKLNLHSGATLKGPSMSALRSPMPTKRVSTDAGIRTPSLPLRSADSKRERAGLAANGSGRNGLAKETGSHPPAWPLTENGVNIRSVRPMGVSAKDLDLNKRPKIMFDSEQELSNLLSDLPDADHSANLGSSLVSAKPHRSVHFAPEVSVASVAGKANEPPVTPMGAKRITYAFGSRVQVGEEATADQTQTASQGARPAINQAGARRHQTPSFSRPAQRVIAGGTPMSKAQRTARRFG</sequence>
<feature type="coiled-coil region" evidence="8">
    <location>
        <begin position="370"/>
        <end position="397"/>
    </location>
</feature>
<dbReference type="SMART" id="SM00129">
    <property type="entry name" value="KISc"/>
    <property type="match status" value="1"/>
</dbReference>
<feature type="region of interest" description="Disordered" evidence="9">
    <location>
        <begin position="1341"/>
        <end position="1395"/>
    </location>
</feature>
<keyword evidence="3 7" id="KW-0067">ATP-binding</keyword>
<feature type="domain" description="Kinesin motor" evidence="10">
    <location>
        <begin position="558"/>
        <end position="872"/>
    </location>
</feature>
<dbReference type="GO" id="GO:0005524">
    <property type="term" value="F:ATP binding"/>
    <property type="evidence" value="ECO:0007669"/>
    <property type="project" value="UniProtKB-UniRule"/>
</dbReference>
<feature type="region of interest" description="Disordered" evidence="9">
    <location>
        <begin position="1"/>
        <end position="31"/>
    </location>
</feature>
<keyword evidence="5 7" id="KW-0505">Motor protein</keyword>
<evidence type="ECO:0000259" key="11">
    <source>
        <dbReference type="PROSITE" id="PS50095"/>
    </source>
</evidence>
<keyword evidence="2 7" id="KW-0547">Nucleotide-binding</keyword>
<feature type="domain" description="CBM20" evidence="12">
    <location>
        <begin position="173"/>
        <end position="286"/>
    </location>
</feature>
<evidence type="ECO:0000256" key="1">
    <source>
        <dbReference type="ARBA" id="ARBA00022701"/>
    </source>
</evidence>
<dbReference type="GO" id="GO:2001070">
    <property type="term" value="F:starch binding"/>
    <property type="evidence" value="ECO:0007669"/>
    <property type="project" value="InterPro"/>
</dbReference>
<dbReference type="PROSITE" id="PS50067">
    <property type="entry name" value="KINESIN_MOTOR_2"/>
    <property type="match status" value="1"/>
</dbReference>
<evidence type="ECO:0000256" key="5">
    <source>
        <dbReference type="ARBA" id="ARBA00023175"/>
    </source>
</evidence>
<dbReference type="Pfam" id="PF00225">
    <property type="entry name" value="Kinesin"/>
    <property type="match status" value="1"/>
</dbReference>
<dbReference type="Pfam" id="PF01477">
    <property type="entry name" value="PLAT"/>
    <property type="match status" value="1"/>
</dbReference>
<dbReference type="Pfam" id="PF00686">
    <property type="entry name" value="CBM_20"/>
    <property type="match status" value="1"/>
</dbReference>
<evidence type="ECO:0000256" key="9">
    <source>
        <dbReference type="SAM" id="MobiDB-lite"/>
    </source>
</evidence>
<evidence type="ECO:0000256" key="8">
    <source>
        <dbReference type="SAM" id="Coils"/>
    </source>
</evidence>
<evidence type="ECO:0000256" key="7">
    <source>
        <dbReference type="PROSITE-ProRule" id="PRU00283"/>
    </source>
</evidence>
<name>A0AAV8V368_9RHOD</name>
<dbReference type="Gene3D" id="2.60.60.20">
    <property type="entry name" value="PLAT/LH2 domain"/>
    <property type="match status" value="1"/>
</dbReference>
<feature type="binding site" evidence="7">
    <location>
        <begin position="634"/>
        <end position="641"/>
    </location>
    <ligand>
        <name>ATP</name>
        <dbReference type="ChEBI" id="CHEBI:30616"/>
    </ligand>
</feature>
<organism evidence="13 14">
    <name type="scientific">Rhodosorus marinus</name>
    <dbReference type="NCBI Taxonomy" id="101924"/>
    <lineage>
        <taxon>Eukaryota</taxon>
        <taxon>Rhodophyta</taxon>
        <taxon>Stylonematophyceae</taxon>
        <taxon>Stylonematales</taxon>
        <taxon>Stylonemataceae</taxon>
        <taxon>Rhodosorus</taxon>
    </lineage>
</organism>
<dbReference type="PROSITE" id="PS51166">
    <property type="entry name" value="CBM20"/>
    <property type="match status" value="1"/>
</dbReference>
<dbReference type="Gene3D" id="3.40.850.10">
    <property type="entry name" value="Kinesin motor domain"/>
    <property type="match status" value="1"/>
</dbReference>
<gene>
    <name evidence="13" type="ORF">NDN08_005066</name>
</gene>
<dbReference type="InterPro" id="IPR027267">
    <property type="entry name" value="AH/BAR_dom_sf"/>
</dbReference>
<dbReference type="InterPro" id="IPR027640">
    <property type="entry name" value="Kinesin-like_fam"/>
</dbReference>
<evidence type="ECO:0008006" key="15">
    <source>
        <dbReference type="Google" id="ProtNLM"/>
    </source>
</evidence>
<dbReference type="SUPFAM" id="SSF103657">
    <property type="entry name" value="BAR/IMD domain-like"/>
    <property type="match status" value="1"/>
</dbReference>
<dbReference type="GO" id="GO:0005874">
    <property type="term" value="C:microtubule"/>
    <property type="evidence" value="ECO:0007669"/>
    <property type="project" value="UniProtKB-KW"/>
</dbReference>
<feature type="region of interest" description="Disordered" evidence="9">
    <location>
        <begin position="950"/>
        <end position="970"/>
    </location>
</feature>
<dbReference type="InterPro" id="IPR013784">
    <property type="entry name" value="Carb-bd-like_fold"/>
</dbReference>
<dbReference type="GO" id="GO:0008017">
    <property type="term" value="F:microtubule binding"/>
    <property type="evidence" value="ECO:0007669"/>
    <property type="project" value="InterPro"/>
</dbReference>
<dbReference type="InterPro" id="IPR036392">
    <property type="entry name" value="PLAT/LH2_dom_sf"/>
</dbReference>
<feature type="domain" description="PLAT" evidence="11">
    <location>
        <begin position="33"/>
        <end position="148"/>
    </location>
</feature>
<dbReference type="InterPro" id="IPR013783">
    <property type="entry name" value="Ig-like_fold"/>
</dbReference>
<dbReference type="InterPro" id="IPR001752">
    <property type="entry name" value="Kinesin_motor_dom"/>
</dbReference>
<dbReference type="InterPro" id="IPR002044">
    <property type="entry name" value="CBM20"/>
</dbReference>
<evidence type="ECO:0000256" key="2">
    <source>
        <dbReference type="ARBA" id="ARBA00022741"/>
    </source>
</evidence>
<dbReference type="SMART" id="SM00308">
    <property type="entry name" value="LH2"/>
    <property type="match status" value="1"/>
</dbReference>
<evidence type="ECO:0000313" key="14">
    <source>
        <dbReference type="Proteomes" id="UP001157974"/>
    </source>
</evidence>